<sequence>MGRVGFCKNFAPYIVGMREKENSNDYFSRSSSENRRVVDISPCEDGEVYVLFETEDGFEREYWKGTAYIRHRAYLDKDKNLVHSLDKPRNVVWDRRGNVIRAEFSPSKSQLEEYFSKTDEPLIVGYIGEEGYSEKVTRYIQKDKSSGQILSVELLRDNGSGILAKSTFNLAGKAHSFSDKPAIEEYSRYGVLLKQVWKKEGVLDREDGPATIVYDGSGGINRKEYWMDGFFLRSDPPRLENSFSKSLHKCWERFKWRFQGH</sequence>
<gene>
    <name evidence="1" type="ORF">HMPREF1862_00616</name>
</gene>
<dbReference type="AlphaFoldDB" id="A0AB34X0V0"/>
<accession>A0AB34X0V0</accession>
<proteinExistence type="predicted"/>
<evidence type="ECO:0000313" key="2">
    <source>
        <dbReference type="Proteomes" id="UP000070572"/>
    </source>
</evidence>
<dbReference type="Proteomes" id="UP000070572">
    <property type="component" value="Unassembled WGS sequence"/>
</dbReference>
<name>A0AB34X0V0_9ACTO</name>
<organism evidence="1 2">
    <name type="scientific">Varibaculum cambriense</name>
    <dbReference type="NCBI Taxonomy" id="184870"/>
    <lineage>
        <taxon>Bacteria</taxon>
        <taxon>Bacillati</taxon>
        <taxon>Actinomycetota</taxon>
        <taxon>Actinomycetes</taxon>
        <taxon>Actinomycetales</taxon>
        <taxon>Actinomycetaceae</taxon>
        <taxon>Varibaculum</taxon>
    </lineage>
</organism>
<protein>
    <submittedName>
        <fullName evidence="1">Uncharacterized protein</fullName>
    </submittedName>
</protein>
<reference evidence="1 2" key="1">
    <citation type="submission" date="2016-01" db="EMBL/GenBank/DDBJ databases">
        <authorList>
            <person name="Mitreva M."/>
            <person name="Pepin K.H."/>
            <person name="Mihindukulasuriya K.A."/>
            <person name="Fulton R."/>
            <person name="Fronick C."/>
            <person name="O'Laughlin M."/>
            <person name="Miner T."/>
            <person name="Herter B."/>
            <person name="Rosa B.A."/>
            <person name="Cordes M."/>
            <person name="Tomlinson C."/>
            <person name="Wollam A."/>
            <person name="Palsikar V.B."/>
            <person name="Mardis E.R."/>
            <person name="Wilson R.K."/>
        </authorList>
    </citation>
    <scope>NUCLEOTIDE SEQUENCE [LARGE SCALE GENOMIC DNA]</scope>
    <source>
        <strain evidence="1 2">DNF00696</strain>
    </source>
</reference>
<comment type="caution">
    <text evidence="1">The sequence shown here is derived from an EMBL/GenBank/DDBJ whole genome shotgun (WGS) entry which is preliminary data.</text>
</comment>
<dbReference type="EMBL" id="LSDN01000012">
    <property type="protein sequence ID" value="KXB81255.1"/>
    <property type="molecule type" value="Genomic_DNA"/>
</dbReference>
<evidence type="ECO:0000313" key="1">
    <source>
        <dbReference type="EMBL" id="KXB81255.1"/>
    </source>
</evidence>